<organism evidence="12 13">
    <name type="scientific">Leeuwenhoekiella marinoflava</name>
    <dbReference type="NCBI Taxonomy" id="988"/>
    <lineage>
        <taxon>Bacteria</taxon>
        <taxon>Pseudomonadati</taxon>
        <taxon>Bacteroidota</taxon>
        <taxon>Flavobacteriia</taxon>
        <taxon>Flavobacteriales</taxon>
        <taxon>Flavobacteriaceae</taxon>
        <taxon>Leeuwenhoekiella</taxon>
    </lineage>
</organism>
<keyword evidence="5 10" id="KW-0378">Hydrolase</keyword>
<dbReference type="Proteomes" id="UP000290608">
    <property type="component" value="Unassembled WGS sequence"/>
</dbReference>
<dbReference type="SMART" id="SM00633">
    <property type="entry name" value="Glyco_10"/>
    <property type="match status" value="1"/>
</dbReference>
<dbReference type="PANTHER" id="PTHR31490">
    <property type="entry name" value="GLYCOSYL HYDROLASE"/>
    <property type="match status" value="1"/>
</dbReference>
<evidence type="ECO:0000256" key="9">
    <source>
        <dbReference type="PROSITE-ProRule" id="PRU10061"/>
    </source>
</evidence>
<evidence type="ECO:0000313" key="12">
    <source>
        <dbReference type="EMBL" id="RXG32398.1"/>
    </source>
</evidence>
<proteinExistence type="inferred from homology"/>
<dbReference type="AlphaFoldDB" id="A0A4V1KSN9"/>
<evidence type="ECO:0000256" key="8">
    <source>
        <dbReference type="ARBA" id="ARBA00023326"/>
    </source>
</evidence>
<dbReference type="EC" id="3.2.1.8" evidence="10"/>
<dbReference type="RefSeq" id="WP_073097616.1">
    <property type="nucleotide sequence ID" value="NZ_QOVL01000003.1"/>
</dbReference>
<protein>
    <recommendedName>
        <fullName evidence="10">Beta-xylanase</fullName>
        <ecNumber evidence="10">3.2.1.8</ecNumber>
    </recommendedName>
</protein>
<keyword evidence="4" id="KW-0732">Signal</keyword>
<dbReference type="PROSITE" id="PS00591">
    <property type="entry name" value="GH10_1"/>
    <property type="match status" value="1"/>
</dbReference>
<sequence>MKSILKKSISFTILWIFSSLLLLLAVSGCSFESPQKSGLKEASPFPIGGAIEIRQIAKDTVLKKIIQENFNSITATSDMKMYNILPQEGNYNWRQADSLVSFSTKDNLRLFGHTLVWHSGTPEWVAEKGSKDSLWLAHFLKEYIQTYVGKYKGQVAAWDVVNEGFETQGGDYRKSLWFEVLGKDYIANAFRYTHEADPEAELFYNDFNLERDTSKLNGVLSMVEELKQNGVPITGLGVQMHLRMDIPNALIRESVRKMAATGLKIHFSELDIIFNTHDDTRKGGVQLYKELTPEMLKQQAAKYKEVALIYREEVPESQQFGITFWDFTDRDTWINPFFGLNDWPTIFDENLKPKPAFYGFKEGLQAE</sequence>
<accession>A0A4V1KSN9</accession>
<keyword evidence="3 12" id="KW-0858">Xylan degradation</keyword>
<evidence type="ECO:0000256" key="4">
    <source>
        <dbReference type="ARBA" id="ARBA00022729"/>
    </source>
</evidence>
<dbReference type="GO" id="GO:0045493">
    <property type="term" value="P:xylan catabolic process"/>
    <property type="evidence" value="ECO:0007669"/>
    <property type="project" value="UniProtKB-KW"/>
</dbReference>
<evidence type="ECO:0000256" key="5">
    <source>
        <dbReference type="ARBA" id="ARBA00022801"/>
    </source>
</evidence>
<comment type="caution">
    <text evidence="12">The sequence shown here is derived from an EMBL/GenBank/DDBJ whole genome shotgun (WGS) entry which is preliminary data.</text>
</comment>
<evidence type="ECO:0000256" key="2">
    <source>
        <dbReference type="ARBA" id="ARBA00007495"/>
    </source>
</evidence>
<evidence type="ECO:0000256" key="3">
    <source>
        <dbReference type="ARBA" id="ARBA00022651"/>
    </source>
</evidence>
<evidence type="ECO:0000256" key="7">
    <source>
        <dbReference type="ARBA" id="ARBA00023295"/>
    </source>
</evidence>
<comment type="catalytic activity">
    <reaction evidence="1 10">
        <text>Endohydrolysis of (1-&gt;4)-beta-D-xylosidic linkages in xylans.</text>
        <dbReference type="EC" id="3.2.1.8"/>
    </reaction>
</comment>
<dbReference type="PROSITE" id="PS51760">
    <property type="entry name" value="GH10_2"/>
    <property type="match status" value="1"/>
</dbReference>
<dbReference type="InterPro" id="IPR031158">
    <property type="entry name" value="GH10_AS"/>
</dbReference>
<dbReference type="EMBL" id="QOVL01000003">
    <property type="protein sequence ID" value="RXG32398.1"/>
    <property type="molecule type" value="Genomic_DNA"/>
</dbReference>
<dbReference type="PRINTS" id="PR00134">
    <property type="entry name" value="GLHYDRLASE10"/>
</dbReference>
<dbReference type="InterPro" id="IPR001000">
    <property type="entry name" value="GH10_dom"/>
</dbReference>
<dbReference type="PANTHER" id="PTHR31490:SF88">
    <property type="entry name" value="BETA-XYLANASE"/>
    <property type="match status" value="1"/>
</dbReference>
<dbReference type="Gene3D" id="3.20.20.80">
    <property type="entry name" value="Glycosidases"/>
    <property type="match status" value="1"/>
</dbReference>
<dbReference type="PROSITE" id="PS51257">
    <property type="entry name" value="PROKAR_LIPOPROTEIN"/>
    <property type="match status" value="1"/>
</dbReference>
<evidence type="ECO:0000256" key="1">
    <source>
        <dbReference type="ARBA" id="ARBA00000681"/>
    </source>
</evidence>
<dbReference type="InterPro" id="IPR017853">
    <property type="entry name" value="GH"/>
</dbReference>
<evidence type="ECO:0000256" key="6">
    <source>
        <dbReference type="ARBA" id="ARBA00023277"/>
    </source>
</evidence>
<keyword evidence="7 10" id="KW-0326">Glycosidase</keyword>
<name>A0A4V1KSN9_9FLAO</name>
<reference evidence="12 13" key="1">
    <citation type="submission" date="2018-07" db="EMBL/GenBank/DDBJ databases">
        <title>Leeuwenhoekiella genomics.</title>
        <authorList>
            <person name="Tahon G."/>
            <person name="Willems A."/>
        </authorList>
    </citation>
    <scope>NUCLEOTIDE SEQUENCE [LARGE SCALE GENOMIC DNA]</scope>
    <source>
        <strain evidence="12 13">LMG 1345</strain>
    </source>
</reference>
<evidence type="ECO:0000313" key="13">
    <source>
        <dbReference type="Proteomes" id="UP000290608"/>
    </source>
</evidence>
<dbReference type="GO" id="GO:0031176">
    <property type="term" value="F:endo-1,4-beta-xylanase activity"/>
    <property type="evidence" value="ECO:0007669"/>
    <property type="project" value="UniProtKB-EC"/>
</dbReference>
<dbReference type="SUPFAM" id="SSF51445">
    <property type="entry name" value="(Trans)glycosidases"/>
    <property type="match status" value="1"/>
</dbReference>
<gene>
    <name evidence="12" type="ORF">DSL99_720</name>
</gene>
<feature type="domain" description="GH10" evidence="11">
    <location>
        <begin position="33"/>
        <end position="363"/>
    </location>
</feature>
<keyword evidence="6 10" id="KW-0119">Carbohydrate metabolism</keyword>
<comment type="similarity">
    <text evidence="2 10">Belongs to the glycosyl hydrolase 10 (cellulase F) family.</text>
</comment>
<evidence type="ECO:0000256" key="10">
    <source>
        <dbReference type="RuleBase" id="RU361174"/>
    </source>
</evidence>
<keyword evidence="8 10" id="KW-0624">Polysaccharide degradation</keyword>
<feature type="active site" description="Nucleophile" evidence="9">
    <location>
        <position position="269"/>
    </location>
</feature>
<dbReference type="STRING" id="1122159.SAMN02745246_00955"/>
<dbReference type="Pfam" id="PF00331">
    <property type="entry name" value="Glyco_hydro_10"/>
    <property type="match status" value="1"/>
</dbReference>
<dbReference type="InterPro" id="IPR044846">
    <property type="entry name" value="GH10"/>
</dbReference>
<evidence type="ECO:0000259" key="11">
    <source>
        <dbReference type="PROSITE" id="PS51760"/>
    </source>
</evidence>